<feature type="domain" description="Aminoglycoside phosphotransferase" evidence="1">
    <location>
        <begin position="68"/>
        <end position="311"/>
    </location>
</feature>
<dbReference type="SUPFAM" id="SSF56112">
    <property type="entry name" value="Protein kinase-like (PK-like)"/>
    <property type="match status" value="1"/>
</dbReference>
<dbReference type="InterPro" id="IPR011009">
    <property type="entry name" value="Kinase-like_dom_sf"/>
</dbReference>
<keyword evidence="2" id="KW-0418">Kinase</keyword>
<accession>A0A839R1J9</accession>
<evidence type="ECO:0000259" key="1">
    <source>
        <dbReference type="Pfam" id="PF01636"/>
    </source>
</evidence>
<reference evidence="2 3" key="1">
    <citation type="submission" date="2020-08" db="EMBL/GenBank/DDBJ databases">
        <title>Sequencing the genomes of 1000 actinobacteria strains.</title>
        <authorList>
            <person name="Klenk H.-P."/>
        </authorList>
    </citation>
    <scope>NUCLEOTIDE SEQUENCE [LARGE SCALE GENOMIC DNA]</scope>
    <source>
        <strain evidence="2 3">DSM 23040</strain>
    </source>
</reference>
<dbReference type="InterPro" id="IPR002575">
    <property type="entry name" value="Aminoglycoside_PTrfase"/>
</dbReference>
<comment type="caution">
    <text evidence="2">The sequence shown here is derived from an EMBL/GenBank/DDBJ whole genome shotgun (WGS) entry which is preliminary data.</text>
</comment>
<organism evidence="2 3">
    <name type="scientific">Helcobacillus massiliensis</name>
    <dbReference type="NCBI Taxonomy" id="521392"/>
    <lineage>
        <taxon>Bacteria</taxon>
        <taxon>Bacillati</taxon>
        <taxon>Actinomycetota</taxon>
        <taxon>Actinomycetes</taxon>
        <taxon>Micrococcales</taxon>
        <taxon>Dermabacteraceae</taxon>
        <taxon>Helcobacillus</taxon>
    </lineage>
</organism>
<dbReference type="Pfam" id="PF01636">
    <property type="entry name" value="APH"/>
    <property type="match status" value="1"/>
</dbReference>
<dbReference type="RefSeq" id="WP_183377159.1">
    <property type="nucleotide sequence ID" value="NZ_CBCSFZ010000035.1"/>
</dbReference>
<dbReference type="GO" id="GO:0016301">
    <property type="term" value="F:kinase activity"/>
    <property type="evidence" value="ECO:0007669"/>
    <property type="project" value="UniProtKB-KW"/>
</dbReference>
<dbReference type="Proteomes" id="UP000568050">
    <property type="component" value="Unassembled WGS sequence"/>
</dbReference>
<evidence type="ECO:0000313" key="2">
    <source>
        <dbReference type="EMBL" id="MBB3023837.1"/>
    </source>
</evidence>
<dbReference type="AlphaFoldDB" id="A0A839R1J9"/>
<protein>
    <submittedName>
        <fullName evidence="2">Ser/Thr protein kinase RdoA (MazF antagonist)</fullName>
    </submittedName>
</protein>
<evidence type="ECO:0000313" key="3">
    <source>
        <dbReference type="Proteomes" id="UP000568050"/>
    </source>
</evidence>
<keyword evidence="2" id="KW-0808">Transferase</keyword>
<gene>
    <name evidence="2" type="ORF">FHX50_002140</name>
</gene>
<keyword evidence="3" id="KW-1185">Reference proteome</keyword>
<dbReference type="Gene3D" id="3.90.1200.10">
    <property type="match status" value="1"/>
</dbReference>
<proteinExistence type="predicted"/>
<sequence length="380" mass="39785">MAALPDPTSPALGERLAEAWADGSLIPVGPAPAAELPASEHPAPKLPPAERVRADLVGTGESYAAWRLSAPGTDPVTVRVPLTDAAVGLEFPALRLVQEHAPQAGSAPLAAHPDGATSPIGVPCAVTGFVPGEVLSPQGWTPAHLAAHARLLARLHTIALPGRGALPALAPGPFSLEAEAASVFAWWEEHHPEALALPGDPAGSAGADGTRRILDRALAFCSRIDRDAGLTSDFVLSHGDLCATNVVWSHSEHPSPERDRTAAPGTPVPGFIDFEWAQADDRARDLAIIGGAVHGGPWYVPMDDAAVRAFVAEYVRESESLTDAAAPLGADHLLLRRDGWVAYERTAMLLHCSARASVGNELHRRVLPGLRERLSAFLAG</sequence>
<dbReference type="EMBL" id="JACHWP010000013">
    <property type="protein sequence ID" value="MBB3023837.1"/>
    <property type="molecule type" value="Genomic_DNA"/>
</dbReference>
<name>A0A839R1J9_9MICO</name>